<dbReference type="InterPro" id="IPR011051">
    <property type="entry name" value="RmlC_Cupin_sf"/>
</dbReference>
<evidence type="ECO:0000313" key="3">
    <source>
        <dbReference type="Proteomes" id="UP000608154"/>
    </source>
</evidence>
<dbReference type="Gene3D" id="2.60.120.10">
    <property type="entry name" value="Jelly Rolls"/>
    <property type="match status" value="1"/>
</dbReference>
<evidence type="ECO:0000313" key="2">
    <source>
        <dbReference type="EMBL" id="GGB93669.1"/>
    </source>
</evidence>
<feature type="domain" description="Cupin type-2" evidence="1">
    <location>
        <begin position="51"/>
        <end position="121"/>
    </location>
</feature>
<proteinExistence type="predicted"/>
<dbReference type="SUPFAM" id="SSF51182">
    <property type="entry name" value="RmlC-like cupins"/>
    <property type="match status" value="1"/>
</dbReference>
<gene>
    <name evidence="2" type="ORF">GCM10011494_10120</name>
</gene>
<keyword evidence="3" id="KW-1185">Reference proteome</keyword>
<reference evidence="2" key="1">
    <citation type="journal article" date="2014" name="Int. J. Syst. Evol. Microbiol.">
        <title>Complete genome sequence of Corynebacterium casei LMG S-19264T (=DSM 44701T), isolated from a smear-ripened cheese.</title>
        <authorList>
            <consortium name="US DOE Joint Genome Institute (JGI-PGF)"/>
            <person name="Walter F."/>
            <person name="Albersmeier A."/>
            <person name="Kalinowski J."/>
            <person name="Ruckert C."/>
        </authorList>
    </citation>
    <scope>NUCLEOTIDE SEQUENCE</scope>
    <source>
        <strain evidence="2">CGMCC 1.15095</strain>
    </source>
</reference>
<dbReference type="EMBL" id="BMHK01000005">
    <property type="protein sequence ID" value="GGB93669.1"/>
    <property type="molecule type" value="Genomic_DNA"/>
</dbReference>
<organism evidence="2 3">
    <name type="scientific">Novosphingobium endophyticum</name>
    <dbReference type="NCBI Taxonomy" id="1955250"/>
    <lineage>
        <taxon>Bacteria</taxon>
        <taxon>Pseudomonadati</taxon>
        <taxon>Pseudomonadota</taxon>
        <taxon>Alphaproteobacteria</taxon>
        <taxon>Sphingomonadales</taxon>
        <taxon>Sphingomonadaceae</taxon>
        <taxon>Novosphingobium</taxon>
    </lineage>
</organism>
<dbReference type="InterPro" id="IPR013096">
    <property type="entry name" value="Cupin_2"/>
</dbReference>
<comment type="caution">
    <text evidence="2">The sequence shown here is derived from an EMBL/GenBank/DDBJ whole genome shotgun (WGS) entry which is preliminary data.</text>
</comment>
<evidence type="ECO:0000259" key="1">
    <source>
        <dbReference type="Pfam" id="PF07883"/>
    </source>
</evidence>
<dbReference type="Proteomes" id="UP000608154">
    <property type="component" value="Unassembled WGS sequence"/>
</dbReference>
<dbReference type="Pfam" id="PF07883">
    <property type="entry name" value="Cupin_2"/>
    <property type="match status" value="1"/>
</dbReference>
<sequence>MRLALRWPLLSGVILGIFGTTAVTTFAGTSPAKSTSQVLFENEMVRVKQAIFMPGDREAPMHTHDLAHVGIPLDDGRLIFRYPDGKSETLDLKTGTVGFREANVTHQAINVGKNPLRVIEVELKRSN</sequence>
<dbReference type="RefSeq" id="WP_188769119.1">
    <property type="nucleotide sequence ID" value="NZ_BMHK01000005.1"/>
</dbReference>
<accession>A0A916TQL6</accession>
<reference evidence="2" key="2">
    <citation type="submission" date="2020-09" db="EMBL/GenBank/DDBJ databases">
        <authorList>
            <person name="Sun Q."/>
            <person name="Zhou Y."/>
        </authorList>
    </citation>
    <scope>NUCLEOTIDE SEQUENCE</scope>
    <source>
        <strain evidence="2">CGMCC 1.15095</strain>
    </source>
</reference>
<protein>
    <recommendedName>
        <fullName evidence="1">Cupin type-2 domain-containing protein</fullName>
    </recommendedName>
</protein>
<name>A0A916TQL6_9SPHN</name>
<dbReference type="InterPro" id="IPR014710">
    <property type="entry name" value="RmlC-like_jellyroll"/>
</dbReference>
<dbReference type="AlphaFoldDB" id="A0A916TQL6"/>